<dbReference type="GO" id="GO:0000146">
    <property type="term" value="F:microfilament motor activity"/>
    <property type="evidence" value="ECO:0007669"/>
    <property type="project" value="TreeGrafter"/>
</dbReference>
<dbReference type="AlphaFoldDB" id="A0A9P8E8H1"/>
<accession>A0A9P8E8H1</accession>
<dbReference type="GO" id="GO:0032982">
    <property type="term" value="C:myosin filament"/>
    <property type="evidence" value="ECO:0007669"/>
    <property type="project" value="TreeGrafter"/>
</dbReference>
<dbReference type="PANTHER" id="PTHR45615">
    <property type="entry name" value="MYOSIN HEAVY CHAIN, NON-MUSCLE"/>
    <property type="match status" value="1"/>
</dbReference>
<feature type="region of interest" description="Disordered" evidence="2">
    <location>
        <begin position="206"/>
        <end position="270"/>
    </location>
</feature>
<dbReference type="GO" id="GO:0016460">
    <property type="term" value="C:myosin II complex"/>
    <property type="evidence" value="ECO:0007669"/>
    <property type="project" value="TreeGrafter"/>
</dbReference>
<feature type="compositionally biased region" description="Basic residues" evidence="2">
    <location>
        <begin position="947"/>
        <end position="959"/>
    </location>
</feature>
<keyword evidence="3" id="KW-1133">Transmembrane helix</keyword>
<feature type="compositionally biased region" description="Polar residues" evidence="2">
    <location>
        <begin position="249"/>
        <end position="268"/>
    </location>
</feature>
<reference evidence="4" key="2">
    <citation type="submission" date="2021-08" db="EMBL/GenBank/DDBJ databases">
        <authorList>
            <person name="Gostincar C."/>
            <person name="Sun X."/>
            <person name="Song Z."/>
            <person name="Gunde-Cimerman N."/>
        </authorList>
    </citation>
    <scope>NUCLEOTIDE SEQUENCE</scope>
    <source>
        <strain evidence="4">EXF-9911</strain>
    </source>
</reference>
<keyword evidence="1" id="KW-0175">Coiled coil</keyword>
<keyword evidence="3" id="KW-0472">Membrane</keyword>
<feature type="compositionally biased region" description="Polar residues" evidence="2">
    <location>
        <begin position="407"/>
        <end position="428"/>
    </location>
</feature>
<sequence length="1228" mass="136020">MAMRNCKTALLHVAYIAGAIWIGVHELALHNITDSDVYKGPTESPVAYPLNPPVVPSVEPLQQSTSIPTIFDAPTVTTTEYITVTRDDDPTPLPYIHRGLSSRNPYANSSFVLGAIPYVVPFFKSSYGQALAHILSSFSNHPATKAIYQATASLISFLLYLWSVLPGGKQGLNTLALALFLYALQFAYFWDPLARWLSRFFRRRDNKSPPSHGSGPSPPPSPPSSGRPGGDDNDSPPGSPKPPKDTSSAGAQTTPLNTRSAEAQTTGFVTEGERNCLNEVARLQSELASLQDELAQANVRTETQDDTISDRDETIKEYEDIVSTLQNQRTQDGHDLRYRNAQIRKLRDERESIAQNHRIEIDRLQAQIKELQTNHDTTIQNLESEAQSLQTENDGLRYNNERLQNENNALSQQSESSSGPADNANSAEGRQRSGRQIRDLQEEVQSLRETLEQQQAEHALEVDRAVARACSQAWTDLEMTKRRLKQSHETVAGLQKQLKKAQGLFTPPTPQVVALTNEVAALKQALSQKEAEDAAAGEQKKLSVEAQDKLEKALADCNSKVEALGSTNAGLIQQNEALLEQERAARRAEEKANKGIEVLQEQVDSLQRSLSLARAGDGAAAELQQEIADVTKREEALQARMNEMQQNLSQARAARDTAVRQQQEDAAAAQRLRESEEQLNGRISSLQQDLLQARNAHAADVTQQQQERDTASAEIQKLTTALQNANDNTSRVQHEFLQAQNNNKLLSEELQGLKAAHNQSEDLNQRYKKEGDDLHNAHEALKQAHANLMAVKQAEQEQAKLNLLNAAQENETLHNEIGKLNGKIQEMNDENVEAQDVVTDLETRVKELQNQVTAQDQEIERQRHFATILTDNNNRLNHELQLNNDLATALAADANQTPSGTQTSAQDAQMENTNPTTQQTPLTNPPTFPPPHSDGASPFASPIPSPGHRKFAQLRKRSPKKDTTGESKDRAQEILDWCNNISADNTTSASTRPIVTDFTNGALNNAPVLQPNHNFATGAAGHAQNPAAPGTALDPALGGVAPPVTPGAASPPIKDRDRERAEHNAQQLEIRQQRQHEERKKESERVYREILREELGNFEGKYEGDDPPEAAQTSATDGNGDTDMAGAPPSSLVVGSRQEHNYLRSMPDNENGRHDALYRRHNYRNPDTLDEFESPIYYSDFVQGSDAEISFLRATMPANEDGRHDALYRGNNYKMPDDWDEFDNPVWY</sequence>
<dbReference type="Proteomes" id="UP000779574">
    <property type="component" value="Unassembled WGS sequence"/>
</dbReference>
<feature type="compositionally biased region" description="Pro residues" evidence="2">
    <location>
        <begin position="923"/>
        <end position="932"/>
    </location>
</feature>
<feature type="compositionally biased region" description="Low complexity" evidence="2">
    <location>
        <begin position="912"/>
        <end position="922"/>
    </location>
</feature>
<dbReference type="PANTHER" id="PTHR45615:SF40">
    <property type="entry name" value="MYOSIN HEAVY CHAIN, NON-MUSCLE"/>
    <property type="match status" value="1"/>
</dbReference>
<feature type="compositionally biased region" description="Basic and acidic residues" evidence="2">
    <location>
        <begin position="1071"/>
        <end position="1085"/>
    </location>
</feature>
<feature type="region of interest" description="Disordered" evidence="2">
    <location>
        <begin position="1014"/>
        <end position="1085"/>
    </location>
</feature>
<evidence type="ECO:0000256" key="3">
    <source>
        <dbReference type="SAM" id="Phobius"/>
    </source>
</evidence>
<comment type="caution">
    <text evidence="4">The sequence shown here is derived from an EMBL/GenBank/DDBJ whole genome shotgun (WGS) entry which is preliminary data.</text>
</comment>
<evidence type="ECO:0000313" key="5">
    <source>
        <dbReference type="Proteomes" id="UP000779574"/>
    </source>
</evidence>
<proteinExistence type="predicted"/>
<feature type="compositionally biased region" description="Polar residues" evidence="2">
    <location>
        <begin position="898"/>
        <end position="911"/>
    </location>
</feature>
<gene>
    <name evidence="4" type="ORF">KCU76_g12612</name>
</gene>
<feature type="non-terminal residue" evidence="4">
    <location>
        <position position="1228"/>
    </location>
</feature>
<keyword evidence="3" id="KW-0812">Transmembrane</keyword>
<feature type="region of interest" description="Disordered" evidence="2">
    <location>
        <begin position="1097"/>
        <end position="1133"/>
    </location>
</feature>
<reference evidence="4" key="1">
    <citation type="journal article" date="2021" name="J Fungi (Basel)">
        <title>Virulence traits and population genomics of the black yeast Aureobasidium melanogenum.</title>
        <authorList>
            <person name="Cernosa A."/>
            <person name="Sun X."/>
            <person name="Gostincar C."/>
            <person name="Fang C."/>
            <person name="Gunde-Cimerman N."/>
            <person name="Song Z."/>
        </authorList>
    </citation>
    <scope>NUCLEOTIDE SEQUENCE</scope>
    <source>
        <strain evidence="4">EXF-9911</strain>
    </source>
</reference>
<protein>
    <submittedName>
        <fullName evidence="4">Uncharacterized protein</fullName>
    </submittedName>
</protein>
<evidence type="ECO:0000256" key="2">
    <source>
        <dbReference type="SAM" id="MobiDB-lite"/>
    </source>
</evidence>
<feature type="compositionally biased region" description="Pro residues" evidence="2">
    <location>
        <begin position="216"/>
        <end position="225"/>
    </location>
</feature>
<dbReference type="GO" id="GO:0051015">
    <property type="term" value="F:actin filament binding"/>
    <property type="evidence" value="ECO:0007669"/>
    <property type="project" value="TreeGrafter"/>
</dbReference>
<feature type="region of interest" description="Disordered" evidence="2">
    <location>
        <begin position="644"/>
        <end position="669"/>
    </location>
</feature>
<feature type="transmembrane region" description="Helical" evidence="3">
    <location>
        <begin position="146"/>
        <end position="165"/>
    </location>
</feature>
<feature type="compositionally biased region" description="Basic and acidic residues" evidence="2">
    <location>
        <begin position="960"/>
        <end position="969"/>
    </location>
</feature>
<feature type="region of interest" description="Disordered" evidence="2">
    <location>
        <begin position="895"/>
        <end position="969"/>
    </location>
</feature>
<name>A0A9P8E8H1_AURME</name>
<evidence type="ECO:0000313" key="4">
    <source>
        <dbReference type="EMBL" id="KAG9684165.1"/>
    </source>
</evidence>
<feature type="coiled-coil region" evidence="1">
    <location>
        <begin position="273"/>
        <end position="300"/>
    </location>
</feature>
<feature type="transmembrane region" description="Helical" evidence="3">
    <location>
        <begin position="106"/>
        <end position="126"/>
    </location>
</feature>
<feature type="transmembrane region" description="Helical" evidence="3">
    <location>
        <begin position="172"/>
        <end position="190"/>
    </location>
</feature>
<dbReference type="GO" id="GO:0005737">
    <property type="term" value="C:cytoplasm"/>
    <property type="evidence" value="ECO:0007669"/>
    <property type="project" value="TreeGrafter"/>
</dbReference>
<dbReference type="EMBL" id="JAHFXF010000657">
    <property type="protein sequence ID" value="KAG9684165.1"/>
    <property type="molecule type" value="Genomic_DNA"/>
</dbReference>
<feature type="compositionally biased region" description="Basic and acidic residues" evidence="2">
    <location>
        <begin position="1053"/>
        <end position="1063"/>
    </location>
</feature>
<organism evidence="4 5">
    <name type="scientific">Aureobasidium melanogenum</name>
    <name type="common">Aureobasidium pullulans var. melanogenum</name>
    <dbReference type="NCBI Taxonomy" id="46634"/>
    <lineage>
        <taxon>Eukaryota</taxon>
        <taxon>Fungi</taxon>
        <taxon>Dikarya</taxon>
        <taxon>Ascomycota</taxon>
        <taxon>Pezizomycotina</taxon>
        <taxon>Dothideomycetes</taxon>
        <taxon>Dothideomycetidae</taxon>
        <taxon>Dothideales</taxon>
        <taxon>Saccotheciaceae</taxon>
        <taxon>Aureobasidium</taxon>
    </lineage>
</organism>
<evidence type="ECO:0000256" key="1">
    <source>
        <dbReference type="SAM" id="Coils"/>
    </source>
</evidence>
<feature type="region of interest" description="Disordered" evidence="2">
    <location>
        <begin position="407"/>
        <end position="436"/>
    </location>
</feature>